<gene>
    <name evidence="1" type="ORF">J3D65DRAFT_470152</name>
</gene>
<accession>A0ABR1LJJ1</accession>
<dbReference type="Proteomes" id="UP001360953">
    <property type="component" value="Unassembled WGS sequence"/>
</dbReference>
<dbReference type="EMBL" id="JBBPEH010000009">
    <property type="protein sequence ID" value="KAK7534075.1"/>
    <property type="molecule type" value="Genomic_DNA"/>
</dbReference>
<sequence length="228" mass="25449">MLAIEISVPRKWEILSTASFRVRYEKAFRERQTRHGFYVVSRWHLDFNTVTHASILLRHCPNRACSACNGIVNTACGRCDTTALLVHARVANARNVNSTSPRWRTRVRARFRTEKSDSDNTTNAPSLLSFCRLGTGKAASFLLGHVPHGSLILPVCATINADLVRPPTTPRHHSSTSGLGFALVCMARPHHARRCVQLRSFKGSVPRDSLKDDDFRFTTSAQGGERLL</sequence>
<name>A0ABR1LJJ1_9PEZI</name>
<reference evidence="1 2" key="1">
    <citation type="submission" date="2024-04" db="EMBL/GenBank/DDBJ databases">
        <title>Phyllosticta paracitricarpa is synonymous to the EU quarantine fungus P. citricarpa based on phylogenomic analyses.</title>
        <authorList>
            <consortium name="Lawrence Berkeley National Laboratory"/>
            <person name="Van ingen-buijs V.A."/>
            <person name="Van westerhoven A.C."/>
            <person name="Haridas S."/>
            <person name="Skiadas P."/>
            <person name="Martin F."/>
            <person name="Groenewald J.Z."/>
            <person name="Crous P.W."/>
            <person name="Seidl M.F."/>
        </authorList>
    </citation>
    <scope>NUCLEOTIDE SEQUENCE [LARGE SCALE GENOMIC DNA]</scope>
    <source>
        <strain evidence="1 2">CPC 17464</strain>
    </source>
</reference>
<proteinExistence type="predicted"/>
<dbReference type="GeneID" id="92029407"/>
<organism evidence="1 2">
    <name type="scientific">Phyllosticta citribraziliensis</name>
    <dbReference type="NCBI Taxonomy" id="989973"/>
    <lineage>
        <taxon>Eukaryota</taxon>
        <taxon>Fungi</taxon>
        <taxon>Dikarya</taxon>
        <taxon>Ascomycota</taxon>
        <taxon>Pezizomycotina</taxon>
        <taxon>Dothideomycetes</taxon>
        <taxon>Dothideomycetes incertae sedis</taxon>
        <taxon>Botryosphaeriales</taxon>
        <taxon>Phyllostictaceae</taxon>
        <taxon>Phyllosticta</taxon>
    </lineage>
</organism>
<evidence type="ECO:0000313" key="1">
    <source>
        <dbReference type="EMBL" id="KAK7534075.1"/>
    </source>
</evidence>
<protein>
    <submittedName>
        <fullName evidence="1">Uncharacterized protein</fullName>
    </submittedName>
</protein>
<dbReference type="RefSeq" id="XP_066653114.1">
    <property type="nucleotide sequence ID" value="XM_066796501.1"/>
</dbReference>
<keyword evidence="2" id="KW-1185">Reference proteome</keyword>
<evidence type="ECO:0000313" key="2">
    <source>
        <dbReference type="Proteomes" id="UP001360953"/>
    </source>
</evidence>
<comment type="caution">
    <text evidence="1">The sequence shown here is derived from an EMBL/GenBank/DDBJ whole genome shotgun (WGS) entry which is preliminary data.</text>
</comment>